<dbReference type="SUPFAM" id="SSF48264">
    <property type="entry name" value="Cytochrome P450"/>
    <property type="match status" value="1"/>
</dbReference>
<evidence type="ECO:0000256" key="3">
    <source>
        <dbReference type="ARBA" id="ARBA00004406"/>
    </source>
</evidence>
<evidence type="ECO:0000256" key="10">
    <source>
        <dbReference type="ARBA" id="ARBA00023004"/>
    </source>
</evidence>
<gene>
    <name evidence="15" type="ORF">RI129_005378</name>
</gene>
<dbReference type="PROSITE" id="PS00086">
    <property type="entry name" value="CYTOCHROME_P450"/>
    <property type="match status" value="1"/>
</dbReference>
<dbReference type="InterPro" id="IPR017972">
    <property type="entry name" value="Cyt_P450_CS"/>
</dbReference>
<keyword evidence="10 13" id="KW-0408">Iron</keyword>
<dbReference type="PANTHER" id="PTHR24292">
    <property type="entry name" value="CYTOCHROME P450"/>
    <property type="match status" value="1"/>
</dbReference>
<dbReference type="InterPro" id="IPR001128">
    <property type="entry name" value="Cyt_P450"/>
</dbReference>
<comment type="similarity">
    <text evidence="4 14">Belongs to the cytochrome P450 family.</text>
</comment>
<dbReference type="Pfam" id="PF00067">
    <property type="entry name" value="p450"/>
    <property type="match status" value="1"/>
</dbReference>
<keyword evidence="16" id="KW-1185">Reference proteome</keyword>
<dbReference type="GO" id="GO:0016705">
    <property type="term" value="F:oxidoreductase activity, acting on paired donors, with incorporation or reduction of molecular oxygen"/>
    <property type="evidence" value="ECO:0007669"/>
    <property type="project" value="InterPro"/>
</dbReference>
<dbReference type="AlphaFoldDB" id="A0AAN7VI43"/>
<evidence type="ECO:0000313" key="15">
    <source>
        <dbReference type="EMBL" id="KAK5646914.1"/>
    </source>
</evidence>
<dbReference type="CDD" id="cd11056">
    <property type="entry name" value="CYP6-like"/>
    <property type="match status" value="1"/>
</dbReference>
<evidence type="ECO:0000256" key="4">
    <source>
        <dbReference type="ARBA" id="ARBA00010617"/>
    </source>
</evidence>
<evidence type="ECO:0000256" key="2">
    <source>
        <dbReference type="ARBA" id="ARBA00004174"/>
    </source>
</evidence>
<keyword evidence="6 13" id="KW-0479">Metal-binding</keyword>
<name>A0AAN7VI43_9COLE</name>
<evidence type="ECO:0000256" key="14">
    <source>
        <dbReference type="RuleBase" id="RU000461"/>
    </source>
</evidence>
<evidence type="ECO:0000256" key="5">
    <source>
        <dbReference type="ARBA" id="ARBA00022617"/>
    </source>
</evidence>
<protein>
    <recommendedName>
        <fullName evidence="17">Cytochrome P450</fullName>
    </recommendedName>
</protein>
<dbReference type="Gene3D" id="1.10.630.10">
    <property type="entry name" value="Cytochrome P450"/>
    <property type="match status" value="1"/>
</dbReference>
<dbReference type="GO" id="GO:0005506">
    <property type="term" value="F:iron ion binding"/>
    <property type="evidence" value="ECO:0007669"/>
    <property type="project" value="InterPro"/>
</dbReference>
<sequence>MIVALIVILSVICTSLVCYCKIKHKYWQERDVPFVQPTLLFGSLLTFIFDNDNLRTYLKNTFKIFHGPYYGFFVFTKPFLVIQDLEIIRNITITNFSNFPNKLFLGDEKCDQIFGRSIFTKRDDEWRSLRLKLSGIFTNSKLKNMVNFIQRSGENLERYLETILDKDVEVTNVVSKYSLSLISSSIFGIDIDYFDTEVSNFQYYSQRTVSKGVIGVIKNISYVFVHPLVKTFKYSFLDPTGVKYLAKVFLDVLKNREVGNKRNDFIDVLLSLKNSKEENKQRALSYDMMVAQAILFFTAGHETTTATITFTLHELSLNPTIQNRARQEINVVLKRHNGNINYNSLHDMKYLDMIIRETLRKYPIISFLHRETRAPYVIPQTGLKLDCGTAIIVPIQSVHYNPKYYPNPNNYDPERFNDENIKKGILDTFLPFGIGPRHCLGEKFAYISMKAGLLYILRRFQVESNSKTRKLINIKTSYISSAKGGVHLSFKKL</sequence>
<feature type="binding site" description="axial binding residue" evidence="13">
    <location>
        <position position="439"/>
    </location>
    <ligand>
        <name>heme</name>
        <dbReference type="ChEBI" id="CHEBI:30413"/>
    </ligand>
    <ligandPart>
        <name>Fe</name>
        <dbReference type="ChEBI" id="CHEBI:18248"/>
    </ligandPart>
</feature>
<dbReference type="InterPro" id="IPR036396">
    <property type="entry name" value="Cyt_P450_sf"/>
</dbReference>
<evidence type="ECO:0000313" key="16">
    <source>
        <dbReference type="Proteomes" id="UP001329430"/>
    </source>
</evidence>
<evidence type="ECO:0000256" key="9">
    <source>
        <dbReference type="ARBA" id="ARBA00023002"/>
    </source>
</evidence>
<comment type="caution">
    <text evidence="15">The sequence shown here is derived from an EMBL/GenBank/DDBJ whole genome shotgun (WGS) entry which is preliminary data.</text>
</comment>
<evidence type="ECO:0000256" key="8">
    <source>
        <dbReference type="ARBA" id="ARBA00022848"/>
    </source>
</evidence>
<dbReference type="EMBL" id="JAVRBK010000003">
    <property type="protein sequence ID" value="KAK5646914.1"/>
    <property type="molecule type" value="Genomic_DNA"/>
</dbReference>
<organism evidence="15 16">
    <name type="scientific">Pyrocoelia pectoralis</name>
    <dbReference type="NCBI Taxonomy" id="417401"/>
    <lineage>
        <taxon>Eukaryota</taxon>
        <taxon>Metazoa</taxon>
        <taxon>Ecdysozoa</taxon>
        <taxon>Arthropoda</taxon>
        <taxon>Hexapoda</taxon>
        <taxon>Insecta</taxon>
        <taxon>Pterygota</taxon>
        <taxon>Neoptera</taxon>
        <taxon>Endopterygota</taxon>
        <taxon>Coleoptera</taxon>
        <taxon>Polyphaga</taxon>
        <taxon>Elateriformia</taxon>
        <taxon>Elateroidea</taxon>
        <taxon>Lampyridae</taxon>
        <taxon>Lampyrinae</taxon>
        <taxon>Pyrocoelia</taxon>
    </lineage>
</organism>
<evidence type="ECO:0000256" key="7">
    <source>
        <dbReference type="ARBA" id="ARBA00022824"/>
    </source>
</evidence>
<dbReference type="GO" id="GO:0005789">
    <property type="term" value="C:endoplasmic reticulum membrane"/>
    <property type="evidence" value="ECO:0007669"/>
    <property type="project" value="UniProtKB-SubCell"/>
</dbReference>
<dbReference type="PANTHER" id="PTHR24292:SF45">
    <property type="entry name" value="CYTOCHROME P450 6G1-RELATED"/>
    <property type="match status" value="1"/>
</dbReference>
<dbReference type="Proteomes" id="UP001329430">
    <property type="component" value="Chromosome 3"/>
</dbReference>
<comment type="subcellular location">
    <subcellularLocation>
        <location evidence="3">Endoplasmic reticulum membrane</location>
        <topology evidence="3">Peripheral membrane protein</topology>
    </subcellularLocation>
    <subcellularLocation>
        <location evidence="2">Microsome membrane</location>
        <topology evidence="2">Peripheral membrane protein</topology>
    </subcellularLocation>
</comment>
<comment type="cofactor">
    <cofactor evidence="1 13">
        <name>heme</name>
        <dbReference type="ChEBI" id="CHEBI:30413"/>
    </cofactor>
</comment>
<keyword evidence="11 14" id="KW-0503">Monooxygenase</keyword>
<accession>A0AAN7VI43</accession>
<dbReference type="InterPro" id="IPR002401">
    <property type="entry name" value="Cyt_P450_E_grp-I"/>
</dbReference>
<evidence type="ECO:0000256" key="12">
    <source>
        <dbReference type="ARBA" id="ARBA00023136"/>
    </source>
</evidence>
<keyword evidence="9 14" id="KW-0560">Oxidoreductase</keyword>
<keyword evidence="8" id="KW-0492">Microsome</keyword>
<evidence type="ECO:0000256" key="13">
    <source>
        <dbReference type="PIRSR" id="PIRSR602401-1"/>
    </source>
</evidence>
<evidence type="ECO:0000256" key="11">
    <source>
        <dbReference type="ARBA" id="ARBA00023033"/>
    </source>
</evidence>
<dbReference type="GO" id="GO:0004497">
    <property type="term" value="F:monooxygenase activity"/>
    <property type="evidence" value="ECO:0007669"/>
    <property type="project" value="UniProtKB-KW"/>
</dbReference>
<dbReference type="PRINTS" id="PR00463">
    <property type="entry name" value="EP450I"/>
</dbReference>
<evidence type="ECO:0000256" key="1">
    <source>
        <dbReference type="ARBA" id="ARBA00001971"/>
    </source>
</evidence>
<keyword evidence="5 13" id="KW-0349">Heme</keyword>
<keyword evidence="12" id="KW-0472">Membrane</keyword>
<reference evidence="15 16" key="1">
    <citation type="journal article" date="2024" name="Insects">
        <title>An Improved Chromosome-Level Genome Assembly of the Firefly Pyrocoelia pectoralis.</title>
        <authorList>
            <person name="Fu X."/>
            <person name="Meyer-Rochow V.B."/>
            <person name="Ballantyne L."/>
            <person name="Zhu X."/>
        </authorList>
    </citation>
    <scope>NUCLEOTIDE SEQUENCE [LARGE SCALE GENOMIC DNA]</scope>
    <source>
        <strain evidence="15">XCY_ONT2</strain>
    </source>
</reference>
<proteinExistence type="inferred from homology"/>
<dbReference type="PRINTS" id="PR00385">
    <property type="entry name" value="P450"/>
</dbReference>
<dbReference type="FunFam" id="1.10.630.10:FF:000042">
    <property type="entry name" value="Cytochrome P450"/>
    <property type="match status" value="1"/>
</dbReference>
<evidence type="ECO:0000256" key="6">
    <source>
        <dbReference type="ARBA" id="ARBA00022723"/>
    </source>
</evidence>
<dbReference type="GO" id="GO:0020037">
    <property type="term" value="F:heme binding"/>
    <property type="evidence" value="ECO:0007669"/>
    <property type="project" value="InterPro"/>
</dbReference>
<dbReference type="InterPro" id="IPR050476">
    <property type="entry name" value="Insect_CytP450_Detox"/>
</dbReference>
<evidence type="ECO:0008006" key="17">
    <source>
        <dbReference type="Google" id="ProtNLM"/>
    </source>
</evidence>
<keyword evidence="7" id="KW-0256">Endoplasmic reticulum</keyword>